<feature type="domain" description="Beta-lactamase-related" evidence="1">
    <location>
        <begin position="41"/>
        <end position="221"/>
    </location>
</feature>
<dbReference type="InterPro" id="IPR012338">
    <property type="entry name" value="Beta-lactam/transpept-like"/>
</dbReference>
<dbReference type="Gene3D" id="3.40.710.10">
    <property type="entry name" value="DD-peptidase/beta-lactamase superfamily"/>
    <property type="match status" value="1"/>
</dbReference>
<sequence length="221" mass="25110">MIMLVRILFLSLLTSVTLATEIEIAEPEQTGLSSDRLKRVTELVQRYVETGRAPGIQVMVNRGGKIVFNRVVGTRGLEDSRPLREDDIYRIYSMTKPITAVAAMQLYEQGKFRLSDPISTYIPELKDLKVLLNGELIPAEQPITMRHLLTHTAGFSYGFDLRDPVDRQYREAKLWSSRDLDHFVAKLARLPLKHQPGTQWHYSVAVDVTGLAIERISGMPF</sequence>
<organism evidence="2">
    <name type="scientific">marine metagenome</name>
    <dbReference type="NCBI Taxonomy" id="408172"/>
    <lineage>
        <taxon>unclassified sequences</taxon>
        <taxon>metagenomes</taxon>
        <taxon>ecological metagenomes</taxon>
    </lineage>
</organism>
<dbReference type="PANTHER" id="PTHR43283:SF3">
    <property type="entry name" value="BETA-LACTAMASE FAMILY PROTEIN (AFU_ORTHOLOGUE AFUA_5G07500)"/>
    <property type="match status" value="1"/>
</dbReference>
<dbReference type="SUPFAM" id="SSF56601">
    <property type="entry name" value="beta-lactamase/transpeptidase-like"/>
    <property type="match status" value="1"/>
</dbReference>
<proteinExistence type="predicted"/>
<dbReference type="InterPro" id="IPR001466">
    <property type="entry name" value="Beta-lactam-related"/>
</dbReference>
<name>A0A382EMG7_9ZZZZ</name>
<feature type="non-terminal residue" evidence="2">
    <location>
        <position position="221"/>
    </location>
</feature>
<gene>
    <name evidence="2" type="ORF">METZ01_LOCUS204479</name>
</gene>
<accession>A0A382EMG7</accession>
<evidence type="ECO:0000259" key="1">
    <source>
        <dbReference type="Pfam" id="PF00144"/>
    </source>
</evidence>
<dbReference type="InterPro" id="IPR050789">
    <property type="entry name" value="Diverse_Enzym_Activities"/>
</dbReference>
<reference evidence="2" key="1">
    <citation type="submission" date="2018-05" db="EMBL/GenBank/DDBJ databases">
        <authorList>
            <person name="Lanie J.A."/>
            <person name="Ng W.-L."/>
            <person name="Kazmierczak K.M."/>
            <person name="Andrzejewski T.M."/>
            <person name="Davidsen T.M."/>
            <person name="Wayne K.J."/>
            <person name="Tettelin H."/>
            <person name="Glass J.I."/>
            <person name="Rusch D."/>
            <person name="Podicherti R."/>
            <person name="Tsui H.-C.T."/>
            <person name="Winkler M.E."/>
        </authorList>
    </citation>
    <scope>NUCLEOTIDE SEQUENCE</scope>
</reference>
<dbReference type="PANTHER" id="PTHR43283">
    <property type="entry name" value="BETA-LACTAMASE-RELATED"/>
    <property type="match status" value="1"/>
</dbReference>
<dbReference type="EMBL" id="UINC01045181">
    <property type="protein sequence ID" value="SVB51625.1"/>
    <property type="molecule type" value="Genomic_DNA"/>
</dbReference>
<protein>
    <recommendedName>
        <fullName evidence="1">Beta-lactamase-related domain-containing protein</fullName>
    </recommendedName>
</protein>
<dbReference type="Pfam" id="PF00144">
    <property type="entry name" value="Beta-lactamase"/>
    <property type="match status" value="1"/>
</dbReference>
<dbReference type="AlphaFoldDB" id="A0A382EMG7"/>
<evidence type="ECO:0000313" key="2">
    <source>
        <dbReference type="EMBL" id="SVB51625.1"/>
    </source>
</evidence>